<name>A0A2S5BBX5_9BASI</name>
<keyword evidence="4" id="KW-1185">Reference proteome</keyword>
<comment type="caution">
    <text evidence="3">The sequence shown here is derived from an EMBL/GenBank/DDBJ whole genome shotgun (WGS) entry which is preliminary data.</text>
</comment>
<evidence type="ECO:0008006" key="5">
    <source>
        <dbReference type="Google" id="ProtNLM"/>
    </source>
</evidence>
<dbReference type="OrthoDB" id="2527786at2759"/>
<evidence type="ECO:0000256" key="1">
    <source>
        <dbReference type="SAM" id="MobiDB-lite"/>
    </source>
</evidence>
<dbReference type="Proteomes" id="UP000237144">
    <property type="component" value="Unassembled WGS sequence"/>
</dbReference>
<protein>
    <recommendedName>
        <fullName evidence="5">Proteophosphoglycan ppg4</fullName>
    </recommendedName>
</protein>
<keyword evidence="2" id="KW-0812">Transmembrane</keyword>
<accession>A0A2S5BBX5</accession>
<organism evidence="3 4">
    <name type="scientific">Rhodotorula taiwanensis</name>
    <dbReference type="NCBI Taxonomy" id="741276"/>
    <lineage>
        <taxon>Eukaryota</taxon>
        <taxon>Fungi</taxon>
        <taxon>Dikarya</taxon>
        <taxon>Basidiomycota</taxon>
        <taxon>Pucciniomycotina</taxon>
        <taxon>Microbotryomycetes</taxon>
        <taxon>Sporidiobolales</taxon>
        <taxon>Sporidiobolaceae</taxon>
        <taxon>Rhodotorula</taxon>
    </lineage>
</organism>
<evidence type="ECO:0000313" key="4">
    <source>
        <dbReference type="Proteomes" id="UP000237144"/>
    </source>
</evidence>
<gene>
    <name evidence="3" type="ORF">BMF94_2717</name>
</gene>
<keyword evidence="2" id="KW-0472">Membrane</keyword>
<feature type="transmembrane region" description="Helical" evidence="2">
    <location>
        <begin position="254"/>
        <end position="278"/>
    </location>
</feature>
<dbReference type="EMBL" id="PJQD01000026">
    <property type="protein sequence ID" value="POY74279.1"/>
    <property type="molecule type" value="Genomic_DNA"/>
</dbReference>
<sequence length="501" mass="55068">MSSLLAETQAALLARLAHLPPSENPYLVVNAFLRDQLFPKVPDSAIYQLYALAGLLGVCGLNILVSLVWRARKGAFWLFSLQQTPRLIRPHVVVAWSSIALLMIVFLEVFIVLVIRFLHQTYYAGFAYFFFTVWFFAFWGGETAAWSLGVSYIVHRRATSAKPHTWQVHAANILGPLVPSVYTVVLLVLAIPGGRHYAQAIDVARQVENELLQRAASWREGQPFSVLSLAWAMPLLQKEAAFFTDFLESFRAVYTFYAVSTAVLVASLVSIAGIYFSAIRAGLMATRAPARREGAGADHHTVPNLQRRRIQRTLLNLRLTIILFTSVGVLFVVDAALAASSPVSFVRSPLRAQILILLPLYTFAVLGLPCSILLLHASYTVTPADTSSADRSGGQSSHSGPKHHPSHSRSNTSVTTSPRRSRPGSDELNSLAIQLESFGSFPGRFGEFKPGKKGWKAASRDQAAGQAHQASAISVKVDVDVMIDEDVDFDEKREAWPRAAV</sequence>
<feature type="transmembrane region" description="Helical" evidence="2">
    <location>
        <begin position="352"/>
        <end position="375"/>
    </location>
</feature>
<evidence type="ECO:0000313" key="3">
    <source>
        <dbReference type="EMBL" id="POY74279.1"/>
    </source>
</evidence>
<feature type="transmembrane region" description="Helical" evidence="2">
    <location>
        <begin position="92"/>
        <end position="115"/>
    </location>
</feature>
<keyword evidence="2" id="KW-1133">Transmembrane helix</keyword>
<dbReference type="AlphaFoldDB" id="A0A2S5BBX5"/>
<feature type="transmembrane region" description="Helical" evidence="2">
    <location>
        <begin position="166"/>
        <end position="191"/>
    </location>
</feature>
<feature type="transmembrane region" description="Helical" evidence="2">
    <location>
        <begin position="317"/>
        <end position="340"/>
    </location>
</feature>
<feature type="transmembrane region" description="Helical" evidence="2">
    <location>
        <begin position="47"/>
        <end position="71"/>
    </location>
</feature>
<reference evidence="3 4" key="1">
    <citation type="journal article" date="2018" name="Front. Microbiol.">
        <title>Prospects for Fungal Bioremediation of Acidic Radioactive Waste Sites: Characterization and Genome Sequence of Rhodotorula taiwanensis MD1149.</title>
        <authorList>
            <person name="Tkavc R."/>
            <person name="Matrosova V.Y."/>
            <person name="Grichenko O.E."/>
            <person name="Gostincar C."/>
            <person name="Volpe R.P."/>
            <person name="Klimenkova P."/>
            <person name="Gaidamakova E.K."/>
            <person name="Zhou C.E."/>
            <person name="Stewart B.J."/>
            <person name="Lyman M.G."/>
            <person name="Malfatti S.A."/>
            <person name="Rubinfeld B."/>
            <person name="Courtot M."/>
            <person name="Singh J."/>
            <person name="Dalgard C.L."/>
            <person name="Hamilton T."/>
            <person name="Frey K.G."/>
            <person name="Gunde-Cimerman N."/>
            <person name="Dugan L."/>
            <person name="Daly M.J."/>
        </authorList>
    </citation>
    <scope>NUCLEOTIDE SEQUENCE [LARGE SCALE GENOMIC DNA]</scope>
    <source>
        <strain evidence="3 4">MD1149</strain>
    </source>
</reference>
<feature type="transmembrane region" description="Helical" evidence="2">
    <location>
        <begin position="127"/>
        <end position="154"/>
    </location>
</feature>
<evidence type="ECO:0000256" key="2">
    <source>
        <dbReference type="SAM" id="Phobius"/>
    </source>
</evidence>
<proteinExistence type="predicted"/>
<feature type="region of interest" description="Disordered" evidence="1">
    <location>
        <begin position="385"/>
        <end position="426"/>
    </location>
</feature>